<dbReference type="PANTHER" id="PTHR36925">
    <property type="entry name" value="COBALT-PRECORRIN-6A REDUCTASE"/>
    <property type="match status" value="1"/>
</dbReference>
<dbReference type="EC" id="1.3.1.54" evidence="4"/>
<gene>
    <name evidence="4" type="primary">cobK</name>
    <name evidence="4" type="ORF">IAA83_07900</name>
</gene>
<proteinExistence type="predicted"/>
<organism evidence="4 5">
    <name type="scientific">Candidatus Avoscillospira avistercoris</name>
    <dbReference type="NCBI Taxonomy" id="2840707"/>
    <lineage>
        <taxon>Bacteria</taxon>
        <taxon>Bacillati</taxon>
        <taxon>Bacillota</taxon>
        <taxon>Clostridia</taxon>
        <taxon>Eubacteriales</taxon>
        <taxon>Oscillospiraceae</taxon>
        <taxon>Oscillospiraceae incertae sedis</taxon>
        <taxon>Candidatus Avoscillospira</taxon>
    </lineage>
</organism>
<comment type="pathway">
    <text evidence="1">Cofactor biosynthesis; adenosylcobalamin biosynthesis.</text>
</comment>
<dbReference type="InterPro" id="IPR003723">
    <property type="entry name" value="Precorrin-6x_reduct"/>
</dbReference>
<dbReference type="GO" id="GO:0016994">
    <property type="term" value="F:precorrin-6A reductase activity"/>
    <property type="evidence" value="ECO:0007669"/>
    <property type="project" value="UniProtKB-EC"/>
</dbReference>
<keyword evidence="3 4" id="KW-0560">Oxidoreductase</keyword>
<dbReference type="GO" id="GO:0009236">
    <property type="term" value="P:cobalamin biosynthetic process"/>
    <property type="evidence" value="ECO:0007669"/>
    <property type="project" value="UniProtKB-KW"/>
</dbReference>
<accession>A0A9D1JTC9</accession>
<reference evidence="4" key="1">
    <citation type="submission" date="2020-10" db="EMBL/GenBank/DDBJ databases">
        <authorList>
            <person name="Gilroy R."/>
        </authorList>
    </citation>
    <scope>NUCLEOTIDE SEQUENCE</scope>
    <source>
        <strain evidence="4">ChiBcec16-1751</strain>
    </source>
</reference>
<dbReference type="Proteomes" id="UP000886741">
    <property type="component" value="Unassembled WGS sequence"/>
</dbReference>
<keyword evidence="2" id="KW-0169">Cobalamin biosynthesis</keyword>
<protein>
    <submittedName>
        <fullName evidence="4">Precorrin-6A reductase</fullName>
        <ecNumber evidence="4">1.3.1.54</ecNumber>
    </submittedName>
</protein>
<sequence>MKRLLLFGGTTEGRELALAAVNLGWQVTLCVATDYGAECVPEADGIAIHAGRLDETAMEALMRGGFTVAVDATHPYAVAVSANIRAAAEKTGLTLWRLLRAESEHPDCRYADSVAEACTMVPEGNILAATGSKEIAAYTVIPDYQSRVYARVLPLESSLNDCHKAGLDDDHILAGKGPFSLETNMAAMERYHIRSMITKDGGAAGGFPEKLEAAQRCGVAVILVRRPKEDGFTMEEILKRLEARA</sequence>
<evidence type="ECO:0000313" key="5">
    <source>
        <dbReference type="Proteomes" id="UP000886741"/>
    </source>
</evidence>
<dbReference type="EMBL" id="DVJJ01000118">
    <property type="protein sequence ID" value="HIS65275.1"/>
    <property type="molecule type" value="Genomic_DNA"/>
</dbReference>
<evidence type="ECO:0000256" key="2">
    <source>
        <dbReference type="ARBA" id="ARBA00022573"/>
    </source>
</evidence>
<dbReference type="AlphaFoldDB" id="A0A9D1JTC9"/>
<dbReference type="NCBIfam" id="TIGR00715">
    <property type="entry name" value="precor6x_red"/>
    <property type="match status" value="1"/>
</dbReference>
<reference evidence="4" key="2">
    <citation type="journal article" date="2021" name="PeerJ">
        <title>Extensive microbial diversity within the chicken gut microbiome revealed by metagenomics and culture.</title>
        <authorList>
            <person name="Gilroy R."/>
            <person name="Ravi A."/>
            <person name="Getino M."/>
            <person name="Pursley I."/>
            <person name="Horton D.L."/>
            <person name="Alikhan N.F."/>
            <person name="Baker D."/>
            <person name="Gharbi K."/>
            <person name="Hall N."/>
            <person name="Watson M."/>
            <person name="Adriaenssens E.M."/>
            <person name="Foster-Nyarko E."/>
            <person name="Jarju S."/>
            <person name="Secka A."/>
            <person name="Antonio M."/>
            <person name="Oren A."/>
            <person name="Chaudhuri R.R."/>
            <person name="La Ragione R."/>
            <person name="Hildebrand F."/>
            <person name="Pallen M.J."/>
        </authorList>
    </citation>
    <scope>NUCLEOTIDE SEQUENCE</scope>
    <source>
        <strain evidence="4">ChiBcec16-1751</strain>
    </source>
</reference>
<evidence type="ECO:0000256" key="1">
    <source>
        <dbReference type="ARBA" id="ARBA00004953"/>
    </source>
</evidence>
<dbReference type="PROSITE" id="PS51014">
    <property type="entry name" value="COBK_CBIJ"/>
    <property type="match status" value="1"/>
</dbReference>
<name>A0A9D1JTC9_9FIRM</name>
<dbReference type="Pfam" id="PF02571">
    <property type="entry name" value="CbiJ"/>
    <property type="match status" value="1"/>
</dbReference>
<comment type="caution">
    <text evidence="4">The sequence shown here is derived from an EMBL/GenBank/DDBJ whole genome shotgun (WGS) entry which is preliminary data.</text>
</comment>
<evidence type="ECO:0000256" key="3">
    <source>
        <dbReference type="ARBA" id="ARBA00023002"/>
    </source>
</evidence>
<dbReference type="PANTHER" id="PTHR36925:SF1">
    <property type="entry name" value="COBALT-PRECORRIN-6A REDUCTASE"/>
    <property type="match status" value="1"/>
</dbReference>
<evidence type="ECO:0000313" key="4">
    <source>
        <dbReference type="EMBL" id="HIS65275.1"/>
    </source>
</evidence>